<dbReference type="SUPFAM" id="SSF52218">
    <property type="entry name" value="Flavoproteins"/>
    <property type="match status" value="1"/>
</dbReference>
<gene>
    <name evidence="4" type="ORF">UFOPK1572_00804</name>
    <name evidence="5" type="ORF">UFOPK2169_00491</name>
</gene>
<organism evidence="5">
    <name type="scientific">freshwater metagenome</name>
    <dbReference type="NCBI Taxonomy" id="449393"/>
    <lineage>
        <taxon>unclassified sequences</taxon>
        <taxon>metagenomes</taxon>
        <taxon>ecological metagenomes</taxon>
    </lineage>
</organism>
<dbReference type="EMBL" id="CAEZWE010000013">
    <property type="protein sequence ID" value="CAB4646836.1"/>
    <property type="molecule type" value="Genomic_DNA"/>
</dbReference>
<dbReference type="InterPro" id="IPR029039">
    <property type="entry name" value="Flavoprotein-like_sf"/>
</dbReference>
<dbReference type="GO" id="GO:0005829">
    <property type="term" value="C:cytosol"/>
    <property type="evidence" value="ECO:0007669"/>
    <property type="project" value="TreeGrafter"/>
</dbReference>
<dbReference type="PANTHER" id="PTHR10204">
    <property type="entry name" value="NAD P H OXIDOREDUCTASE-RELATED"/>
    <property type="match status" value="1"/>
</dbReference>
<dbReference type="Pfam" id="PF02525">
    <property type="entry name" value="Flavodoxin_2"/>
    <property type="match status" value="1"/>
</dbReference>
<dbReference type="EMBL" id="CAEZTC010000090">
    <property type="protein sequence ID" value="CAB4560614.1"/>
    <property type="molecule type" value="Genomic_DNA"/>
</dbReference>
<sequence>MNVLVVYAHPSKDSLCGTLFAVVCDEVERAGHQLRTHDLIAENFNPVFSAYERINHVGDLAQKLDQMPELRSHVEDLQWCDTLILVYPTWWSGQPAVLKGWFDRVLMNGVAWTLPEGKARLSPMLTNVRRLIVVTTHGSPKWVNMLQGEPGKRTVFRSVRLMFHIRTRCTWVGVYCMDRLDKSGPRQRKITWVRRRVRRGLSKR</sequence>
<evidence type="ECO:0000256" key="1">
    <source>
        <dbReference type="ARBA" id="ARBA00006252"/>
    </source>
</evidence>
<evidence type="ECO:0000256" key="2">
    <source>
        <dbReference type="ARBA" id="ARBA00023002"/>
    </source>
</evidence>
<dbReference type="AlphaFoldDB" id="A0A6J6KCF8"/>
<evidence type="ECO:0000313" key="4">
    <source>
        <dbReference type="EMBL" id="CAB4560614.1"/>
    </source>
</evidence>
<dbReference type="InterPro" id="IPR051545">
    <property type="entry name" value="NAD(P)H_dehydrogenase_qn"/>
</dbReference>
<keyword evidence="2" id="KW-0560">Oxidoreductase</keyword>
<evidence type="ECO:0000313" key="5">
    <source>
        <dbReference type="EMBL" id="CAB4646836.1"/>
    </source>
</evidence>
<reference evidence="5" key="1">
    <citation type="submission" date="2020-05" db="EMBL/GenBank/DDBJ databases">
        <authorList>
            <person name="Chiriac C."/>
            <person name="Salcher M."/>
            <person name="Ghai R."/>
            <person name="Kavagutti S V."/>
        </authorList>
    </citation>
    <scope>NUCLEOTIDE SEQUENCE</scope>
</reference>
<protein>
    <submittedName>
        <fullName evidence="5">Unannotated protein</fullName>
    </submittedName>
</protein>
<dbReference type="InterPro" id="IPR003680">
    <property type="entry name" value="Flavodoxin_fold"/>
</dbReference>
<name>A0A6J6KCF8_9ZZZZ</name>
<dbReference type="PANTHER" id="PTHR10204:SF34">
    <property type="entry name" value="NAD(P)H DEHYDROGENASE [QUINONE] 1 ISOFORM 1"/>
    <property type="match status" value="1"/>
</dbReference>
<comment type="similarity">
    <text evidence="1">Belongs to the NAD(P)H dehydrogenase (quinone) family.</text>
</comment>
<proteinExistence type="inferred from homology"/>
<feature type="domain" description="Flavodoxin-like fold" evidence="3">
    <location>
        <begin position="1"/>
        <end position="164"/>
    </location>
</feature>
<dbReference type="GO" id="GO:0003955">
    <property type="term" value="F:NAD(P)H dehydrogenase (quinone) activity"/>
    <property type="evidence" value="ECO:0007669"/>
    <property type="project" value="TreeGrafter"/>
</dbReference>
<evidence type="ECO:0000259" key="3">
    <source>
        <dbReference type="Pfam" id="PF02525"/>
    </source>
</evidence>
<dbReference type="Gene3D" id="3.40.50.360">
    <property type="match status" value="1"/>
</dbReference>
<accession>A0A6J6KCF8</accession>